<dbReference type="PROSITE" id="PS51462">
    <property type="entry name" value="NUDIX"/>
    <property type="match status" value="1"/>
</dbReference>
<reference evidence="4 5" key="1">
    <citation type="journal article" date="2007" name="Int. J. Syst. Evol. Microbiol.">
        <title>Paenibacillus ginsengarvi sp. nov., isolated from soil from ginseng cultivation.</title>
        <authorList>
            <person name="Yoon M.H."/>
            <person name="Ten L.N."/>
            <person name="Im W.T."/>
        </authorList>
    </citation>
    <scope>NUCLEOTIDE SEQUENCE [LARGE SCALE GENOMIC DNA]</scope>
    <source>
        <strain evidence="4 5">KCTC 13059</strain>
    </source>
</reference>
<gene>
    <name evidence="4" type="ORF">D7M11_13855</name>
</gene>
<dbReference type="AlphaFoldDB" id="A0A3B0CEF7"/>
<dbReference type="OrthoDB" id="9787476at2"/>
<dbReference type="PANTHER" id="PTHR43736:SF1">
    <property type="entry name" value="DIHYDRONEOPTERIN TRIPHOSPHATE DIPHOSPHATASE"/>
    <property type="match status" value="1"/>
</dbReference>
<accession>A0A3B0CEF7</accession>
<dbReference type="SUPFAM" id="SSF55811">
    <property type="entry name" value="Nudix"/>
    <property type="match status" value="1"/>
</dbReference>
<dbReference type="PANTHER" id="PTHR43736">
    <property type="entry name" value="ADP-RIBOSE PYROPHOSPHATASE"/>
    <property type="match status" value="1"/>
</dbReference>
<keyword evidence="5" id="KW-1185">Reference proteome</keyword>
<evidence type="ECO:0000313" key="5">
    <source>
        <dbReference type="Proteomes" id="UP000282311"/>
    </source>
</evidence>
<proteinExistence type="inferred from homology"/>
<keyword evidence="2" id="KW-0378">Hydrolase</keyword>
<evidence type="ECO:0000256" key="2">
    <source>
        <dbReference type="ARBA" id="ARBA00022801"/>
    </source>
</evidence>
<comment type="similarity">
    <text evidence="1">Belongs to the Nudix hydrolase family.</text>
</comment>
<organism evidence="4 5">
    <name type="scientific">Paenibacillus ginsengarvi</name>
    <dbReference type="NCBI Taxonomy" id="400777"/>
    <lineage>
        <taxon>Bacteria</taxon>
        <taxon>Bacillati</taxon>
        <taxon>Bacillota</taxon>
        <taxon>Bacilli</taxon>
        <taxon>Bacillales</taxon>
        <taxon>Paenibacillaceae</taxon>
        <taxon>Paenibacillus</taxon>
    </lineage>
</organism>
<dbReference type="InterPro" id="IPR015797">
    <property type="entry name" value="NUDIX_hydrolase-like_dom_sf"/>
</dbReference>
<dbReference type="InterPro" id="IPR020084">
    <property type="entry name" value="NUDIX_hydrolase_CS"/>
</dbReference>
<comment type="caution">
    <text evidence="4">The sequence shown here is derived from an EMBL/GenBank/DDBJ whole genome shotgun (WGS) entry which is preliminary data.</text>
</comment>
<name>A0A3B0CEF7_9BACL</name>
<dbReference type="Pfam" id="PF00293">
    <property type="entry name" value="NUDIX"/>
    <property type="match status" value="1"/>
</dbReference>
<dbReference type="Proteomes" id="UP000282311">
    <property type="component" value="Unassembled WGS sequence"/>
</dbReference>
<evidence type="ECO:0000259" key="3">
    <source>
        <dbReference type="PROSITE" id="PS51462"/>
    </source>
</evidence>
<dbReference type="Gene3D" id="3.90.79.10">
    <property type="entry name" value="Nucleoside Triphosphate Pyrophosphohydrolase"/>
    <property type="match status" value="1"/>
</dbReference>
<dbReference type="RefSeq" id="WP_120747828.1">
    <property type="nucleotide sequence ID" value="NZ_RBAH01000009.1"/>
</dbReference>
<dbReference type="EMBL" id="RBAH01000009">
    <property type="protein sequence ID" value="RKN84093.1"/>
    <property type="molecule type" value="Genomic_DNA"/>
</dbReference>
<feature type="domain" description="Nudix hydrolase" evidence="3">
    <location>
        <begin position="19"/>
        <end position="150"/>
    </location>
</feature>
<dbReference type="GO" id="GO:0016787">
    <property type="term" value="F:hydrolase activity"/>
    <property type="evidence" value="ECO:0007669"/>
    <property type="project" value="UniProtKB-KW"/>
</dbReference>
<evidence type="ECO:0000313" key="4">
    <source>
        <dbReference type="EMBL" id="RKN84093.1"/>
    </source>
</evidence>
<sequence>MVQAQFYYKNSNAPKPNQPTSIGVVAVIERNGSILLEKRQDSEKWALIGGAIHTNEALLEGLSREVKEETGLTVTEASLLGTFSDPSRIISFPDGNVKRIITIAYDVLVEPFTDVVCSEESIELRFIAKDQLPHIDIAETHLPIVQAIMNNQRPVLE</sequence>
<protein>
    <submittedName>
        <fullName evidence="4">NUDIX domain-containing protein</fullName>
    </submittedName>
</protein>
<evidence type="ECO:0000256" key="1">
    <source>
        <dbReference type="ARBA" id="ARBA00005582"/>
    </source>
</evidence>
<dbReference type="PROSITE" id="PS00893">
    <property type="entry name" value="NUDIX_BOX"/>
    <property type="match status" value="1"/>
</dbReference>
<dbReference type="InterPro" id="IPR000086">
    <property type="entry name" value="NUDIX_hydrolase_dom"/>
</dbReference>